<protein>
    <recommendedName>
        <fullName evidence="8">Phosphatidylserine decarboxylase</fullName>
    </recommendedName>
</protein>
<keyword evidence="2" id="KW-0865">Zymogen</keyword>
<keyword evidence="7" id="KW-1185">Reference proteome</keyword>
<evidence type="ECO:0000256" key="2">
    <source>
        <dbReference type="ARBA" id="ARBA00023145"/>
    </source>
</evidence>
<keyword evidence="3" id="KW-0456">Lyase</keyword>
<comment type="caution">
    <text evidence="6">The sequence shown here is derived from an EMBL/GenBank/DDBJ whole genome shotgun (WGS) entry which is preliminary data.</text>
</comment>
<evidence type="ECO:0000313" key="6">
    <source>
        <dbReference type="EMBL" id="GGU99703.1"/>
    </source>
</evidence>
<proteinExistence type="predicted"/>
<evidence type="ECO:0000256" key="5">
    <source>
        <dbReference type="SAM" id="MobiDB-lite"/>
    </source>
</evidence>
<dbReference type="InterPro" id="IPR003817">
    <property type="entry name" value="PS_Dcarbxylase"/>
</dbReference>
<evidence type="ECO:0000256" key="1">
    <source>
        <dbReference type="ARBA" id="ARBA00022793"/>
    </source>
</evidence>
<evidence type="ECO:0000256" key="4">
    <source>
        <dbReference type="ARBA" id="ARBA00023317"/>
    </source>
</evidence>
<evidence type="ECO:0008006" key="8">
    <source>
        <dbReference type="Google" id="ProtNLM"/>
    </source>
</evidence>
<keyword evidence="4" id="KW-0670">Pyruvate</keyword>
<name>A0ABQ2VR80_9ACTN</name>
<dbReference type="Proteomes" id="UP000654471">
    <property type="component" value="Unassembled WGS sequence"/>
</dbReference>
<feature type="region of interest" description="Disordered" evidence="5">
    <location>
        <begin position="23"/>
        <end position="45"/>
    </location>
</feature>
<gene>
    <name evidence="6" type="ORF">GCM10010211_78810</name>
</gene>
<sequence>MLGPARREALGLHVVQRLLPPPYQGRVPAARRERRPRRRRRPNDGTVYNVQRRAARETDFWLKEQYSLTDMLRGPQCGDEYVSTFVGGDVYQSFLSVNSYHRWHVPVDGTVKHLEIVPRLMFSAAWNETPDPTT</sequence>
<evidence type="ECO:0000256" key="3">
    <source>
        <dbReference type="ARBA" id="ARBA00023239"/>
    </source>
</evidence>
<dbReference type="EMBL" id="BMRP01000064">
    <property type="protein sequence ID" value="GGU99703.1"/>
    <property type="molecule type" value="Genomic_DNA"/>
</dbReference>
<organism evidence="6 7">
    <name type="scientific">Streptomyces albospinus</name>
    <dbReference type="NCBI Taxonomy" id="285515"/>
    <lineage>
        <taxon>Bacteria</taxon>
        <taxon>Bacillati</taxon>
        <taxon>Actinomycetota</taxon>
        <taxon>Actinomycetes</taxon>
        <taxon>Kitasatosporales</taxon>
        <taxon>Streptomycetaceae</taxon>
        <taxon>Streptomyces</taxon>
    </lineage>
</organism>
<reference evidence="7" key="1">
    <citation type="journal article" date="2019" name="Int. J. Syst. Evol. Microbiol.">
        <title>The Global Catalogue of Microorganisms (GCM) 10K type strain sequencing project: providing services to taxonomists for standard genome sequencing and annotation.</title>
        <authorList>
            <consortium name="The Broad Institute Genomics Platform"/>
            <consortium name="The Broad Institute Genome Sequencing Center for Infectious Disease"/>
            <person name="Wu L."/>
            <person name="Ma J."/>
        </authorList>
    </citation>
    <scope>NUCLEOTIDE SEQUENCE [LARGE SCALE GENOMIC DNA]</scope>
    <source>
        <strain evidence="7">JCM 3399</strain>
    </source>
</reference>
<evidence type="ECO:0000313" key="7">
    <source>
        <dbReference type="Proteomes" id="UP000654471"/>
    </source>
</evidence>
<keyword evidence="1" id="KW-0210">Decarboxylase</keyword>
<accession>A0ABQ2VR80</accession>
<dbReference type="Pfam" id="PF02666">
    <property type="entry name" value="PS_Dcarbxylase"/>
    <property type="match status" value="1"/>
</dbReference>
<feature type="compositionally biased region" description="Basic residues" evidence="5">
    <location>
        <begin position="32"/>
        <end position="41"/>
    </location>
</feature>